<evidence type="ECO:0000256" key="1">
    <source>
        <dbReference type="PROSITE-ProRule" id="PRU00175"/>
    </source>
</evidence>
<dbReference type="FunFam" id="3.30.40.10:FF:000110">
    <property type="entry name" value="E3 ubiquitin-protein ligase RNF34 isoform X1"/>
    <property type="match status" value="1"/>
</dbReference>
<dbReference type="Pfam" id="PF13920">
    <property type="entry name" value="zf-C3HC4_3"/>
    <property type="match status" value="1"/>
</dbReference>
<dbReference type="GO" id="GO:0008270">
    <property type="term" value="F:zinc ion binding"/>
    <property type="evidence" value="ECO:0007669"/>
    <property type="project" value="UniProtKB-KW"/>
</dbReference>
<dbReference type="Gene3D" id="3.30.40.10">
    <property type="entry name" value="Zinc/RING finger domain, C3HC4 (zinc finger)"/>
    <property type="match status" value="1"/>
</dbReference>
<dbReference type="PROSITE" id="PS50001">
    <property type="entry name" value="SH2"/>
    <property type="match status" value="1"/>
</dbReference>
<sequence>MFDPGADRVGLEGFVTSDGEVVPGRLAGRSPGTFIWRLSRQNGGLALSYPDGSVRICIDKASPRGFSSIEDIVALWPHVYTVSLLELEAAEQAGTAGAGALLYTAHGLDAPESPAHSQTQASATAPDDVSRYKMVRQSVESSSCFDGSATREEIEARLAHHAAGTYVVRYSSSVPGDYTISLANSNGTITHSRLSCLASGFLLYDGHRYQSLAEFLSSKTEAGVLSQSLMTLERTEASFGSGLTAAGLHTTPTRSVCEPVLPHVASPIASPVASLRTSFASAILRASDESDGGSPAAPVPSGRITPPHVAPTPSFMAPLPNPASLPPLTVPPASFVDVRPDGRPLGSPSIAPTAQAPAPSIPAPAKAAAKMPAPIAADEDANLCVVCMDNRIDVILLECGHVCACSECADSLDECPMCRANIVRAVKMFFAH</sequence>
<dbReference type="CDD" id="cd00173">
    <property type="entry name" value="SH2"/>
    <property type="match status" value="2"/>
</dbReference>
<keyword evidence="2" id="KW-0727">SH2 domain</keyword>
<dbReference type="Gene3D" id="3.30.505.10">
    <property type="entry name" value="SH2 domain"/>
    <property type="match status" value="1"/>
</dbReference>
<dbReference type="GeneID" id="25565811"/>
<feature type="domain" description="SH2" evidence="4">
    <location>
        <begin position="144"/>
        <end position="216"/>
    </location>
</feature>
<dbReference type="SMART" id="SM00252">
    <property type="entry name" value="SH2"/>
    <property type="match status" value="1"/>
</dbReference>
<evidence type="ECO:0000313" key="6">
    <source>
        <dbReference type="EMBL" id="KNC50820.1"/>
    </source>
</evidence>
<dbReference type="InterPro" id="IPR001841">
    <property type="entry name" value="Znf_RING"/>
</dbReference>
<dbReference type="RefSeq" id="XP_013756775.1">
    <property type="nucleotide sequence ID" value="XM_013901321.1"/>
</dbReference>
<dbReference type="OrthoDB" id="3045089at2759"/>
<dbReference type="EMBL" id="GL349462">
    <property type="protein sequence ID" value="KNC50820.1"/>
    <property type="molecule type" value="Genomic_DNA"/>
</dbReference>
<dbReference type="AlphaFoldDB" id="A0A0L0DF17"/>
<dbReference type="Pfam" id="PF00017">
    <property type="entry name" value="SH2"/>
    <property type="match status" value="1"/>
</dbReference>
<keyword evidence="1" id="KW-0479">Metal-binding</keyword>
<dbReference type="SUPFAM" id="SSF55550">
    <property type="entry name" value="SH2 domain"/>
    <property type="match status" value="1"/>
</dbReference>
<proteinExistence type="predicted"/>
<dbReference type="InterPro" id="IPR051728">
    <property type="entry name" value="RING-FYVE_E3_ubiquitin-ligase"/>
</dbReference>
<dbReference type="eggNOG" id="KOG4275">
    <property type="taxonomic scope" value="Eukaryota"/>
</dbReference>
<feature type="region of interest" description="Disordered" evidence="3">
    <location>
        <begin position="287"/>
        <end position="320"/>
    </location>
</feature>
<evidence type="ECO:0000259" key="5">
    <source>
        <dbReference type="PROSITE" id="PS50089"/>
    </source>
</evidence>
<dbReference type="Proteomes" id="UP000054408">
    <property type="component" value="Unassembled WGS sequence"/>
</dbReference>
<evidence type="ECO:0000313" key="7">
    <source>
        <dbReference type="Proteomes" id="UP000054408"/>
    </source>
</evidence>
<dbReference type="SUPFAM" id="SSF57850">
    <property type="entry name" value="RING/U-box"/>
    <property type="match status" value="1"/>
</dbReference>
<evidence type="ECO:0008006" key="8">
    <source>
        <dbReference type="Google" id="ProtNLM"/>
    </source>
</evidence>
<evidence type="ECO:0000259" key="4">
    <source>
        <dbReference type="PROSITE" id="PS50001"/>
    </source>
</evidence>
<protein>
    <recommendedName>
        <fullName evidence="8">RING-type domain-containing protein</fullName>
    </recommendedName>
</protein>
<keyword evidence="1" id="KW-0862">Zinc</keyword>
<gene>
    <name evidence="6" type="ORF">AMSG_06724</name>
</gene>
<reference evidence="6 7" key="1">
    <citation type="submission" date="2010-05" db="EMBL/GenBank/DDBJ databases">
        <title>The Genome Sequence of Thecamonas trahens ATCC 50062.</title>
        <authorList>
            <consortium name="The Broad Institute Genome Sequencing Platform"/>
            <person name="Russ C."/>
            <person name="Cuomo C."/>
            <person name="Shea T."/>
            <person name="Young S.K."/>
            <person name="Zeng Q."/>
            <person name="Koehrsen M."/>
            <person name="Haas B."/>
            <person name="Borodovsky M."/>
            <person name="Guigo R."/>
            <person name="Alvarado L."/>
            <person name="Berlin A."/>
            <person name="Bochicchio J."/>
            <person name="Borenstein D."/>
            <person name="Chapman S."/>
            <person name="Chen Z."/>
            <person name="Freedman E."/>
            <person name="Gellesch M."/>
            <person name="Goldberg J."/>
            <person name="Griggs A."/>
            <person name="Gujja S."/>
            <person name="Heilman E."/>
            <person name="Heiman D."/>
            <person name="Hepburn T."/>
            <person name="Howarth C."/>
            <person name="Jen D."/>
            <person name="Larson L."/>
            <person name="Mehta T."/>
            <person name="Park D."/>
            <person name="Pearson M."/>
            <person name="Roberts A."/>
            <person name="Saif S."/>
            <person name="Shenoy N."/>
            <person name="Sisk P."/>
            <person name="Stolte C."/>
            <person name="Sykes S."/>
            <person name="Thomson T."/>
            <person name="Walk T."/>
            <person name="White J."/>
            <person name="Yandava C."/>
            <person name="Burger G."/>
            <person name="Gray M.W."/>
            <person name="Holland P.W.H."/>
            <person name="King N."/>
            <person name="Lang F.B.F."/>
            <person name="Roger A.J."/>
            <person name="Ruiz-Trillo I."/>
            <person name="Lander E."/>
            <person name="Nusbaum C."/>
        </authorList>
    </citation>
    <scope>NUCLEOTIDE SEQUENCE [LARGE SCALE GENOMIC DNA]</scope>
    <source>
        <strain evidence="6 7">ATCC 50062</strain>
    </source>
</reference>
<dbReference type="STRING" id="461836.A0A0L0DF17"/>
<accession>A0A0L0DF17</accession>
<evidence type="ECO:0000256" key="2">
    <source>
        <dbReference type="PROSITE-ProRule" id="PRU00191"/>
    </source>
</evidence>
<organism evidence="6 7">
    <name type="scientific">Thecamonas trahens ATCC 50062</name>
    <dbReference type="NCBI Taxonomy" id="461836"/>
    <lineage>
        <taxon>Eukaryota</taxon>
        <taxon>Apusozoa</taxon>
        <taxon>Apusomonadida</taxon>
        <taxon>Apusomonadidae</taxon>
        <taxon>Thecamonas</taxon>
    </lineage>
</organism>
<dbReference type="CDD" id="cd16500">
    <property type="entry name" value="RING-HC_CARP"/>
    <property type="match status" value="1"/>
</dbReference>
<keyword evidence="7" id="KW-1185">Reference proteome</keyword>
<name>A0A0L0DF17_THETB</name>
<dbReference type="InterPro" id="IPR036860">
    <property type="entry name" value="SH2_dom_sf"/>
</dbReference>
<evidence type="ECO:0000256" key="3">
    <source>
        <dbReference type="SAM" id="MobiDB-lite"/>
    </source>
</evidence>
<dbReference type="InterPro" id="IPR000980">
    <property type="entry name" value="SH2"/>
</dbReference>
<keyword evidence="1" id="KW-0863">Zinc-finger</keyword>
<dbReference type="SMART" id="SM00184">
    <property type="entry name" value="RING"/>
    <property type="match status" value="1"/>
</dbReference>
<dbReference type="PROSITE" id="PS50089">
    <property type="entry name" value="ZF_RING_2"/>
    <property type="match status" value="1"/>
</dbReference>
<dbReference type="InterPro" id="IPR013083">
    <property type="entry name" value="Znf_RING/FYVE/PHD"/>
</dbReference>
<dbReference type="PANTHER" id="PTHR14879">
    <property type="entry name" value="CASPASE REGULATOR, RING FINGER DOMAIN-CONTAINING"/>
    <property type="match status" value="1"/>
</dbReference>
<feature type="domain" description="RING-type" evidence="5">
    <location>
        <begin position="384"/>
        <end position="419"/>
    </location>
</feature>
<dbReference type="PANTHER" id="PTHR14879:SF5">
    <property type="entry name" value="RING-TYPE DOMAIN-CONTAINING PROTEIN"/>
    <property type="match status" value="1"/>
</dbReference>